<reference evidence="5" key="1">
    <citation type="journal article" date="2019" name="Int. J. Syst. Evol. Microbiol.">
        <title>The Global Catalogue of Microorganisms (GCM) 10K type strain sequencing project: providing services to taxonomists for standard genome sequencing and annotation.</title>
        <authorList>
            <consortium name="The Broad Institute Genomics Platform"/>
            <consortium name="The Broad Institute Genome Sequencing Center for Infectious Disease"/>
            <person name="Wu L."/>
            <person name="Ma J."/>
        </authorList>
    </citation>
    <scope>NUCLEOTIDE SEQUENCE [LARGE SCALE GENOMIC DNA]</scope>
    <source>
        <strain evidence="5">KCTC 23299</strain>
    </source>
</reference>
<keyword evidence="2" id="KW-1015">Disulfide bond</keyword>
<dbReference type="Proteomes" id="UP001597511">
    <property type="component" value="Unassembled WGS sequence"/>
</dbReference>
<feature type="domain" description="LamG-like jellyroll fold" evidence="3">
    <location>
        <begin position="107"/>
        <end position="276"/>
    </location>
</feature>
<dbReference type="SMART" id="SM00560">
    <property type="entry name" value="LamGL"/>
    <property type="match status" value="1"/>
</dbReference>
<name>A0ABW6A183_9BACT</name>
<dbReference type="EMBL" id="JBHUOZ010000001">
    <property type="protein sequence ID" value="MFD2919064.1"/>
    <property type="molecule type" value="Genomic_DNA"/>
</dbReference>
<evidence type="ECO:0000256" key="1">
    <source>
        <dbReference type="ARBA" id="ARBA00022729"/>
    </source>
</evidence>
<dbReference type="Gene3D" id="2.60.120.200">
    <property type="match status" value="1"/>
</dbReference>
<accession>A0ABW6A183</accession>
<dbReference type="Pfam" id="PF13385">
    <property type="entry name" value="Laminin_G_3"/>
    <property type="match status" value="1"/>
</dbReference>
<dbReference type="SUPFAM" id="SSF49899">
    <property type="entry name" value="Concanavalin A-like lectins/glucanases"/>
    <property type="match status" value="1"/>
</dbReference>
<evidence type="ECO:0000256" key="2">
    <source>
        <dbReference type="ARBA" id="ARBA00023157"/>
    </source>
</evidence>
<dbReference type="RefSeq" id="WP_386095883.1">
    <property type="nucleotide sequence ID" value="NZ_JBHUOZ010000001.1"/>
</dbReference>
<sequence>MKNILNKFFPAITVSALLLAGCQKMSKPDLGEYPEDANPPGGPLSFYVAFDGTTDNNLKNAVDSIRANYPSDNPLTSVDGISGKAIKGETAKYVKYIKPNDWAITAKSFTVSSWFKRDGQTKNNENGNGPEYILSFRAANDYNWSNGNFLFFLEGNNAACGVKLYIQSKNGDGWLTWEGGQMIAGLLDNKWHHIAAVYNAPTSTMTLYIDGVANPNTKVWGTHGDLNLDDEKIAEVRIGRGPRNDSEADGAAGWLQSSFKGEIDQVRLYSTALTAAEVQSLFVNKK</sequence>
<dbReference type="InterPro" id="IPR006558">
    <property type="entry name" value="LamG-like"/>
</dbReference>
<organism evidence="4 5">
    <name type="scientific">Terrimonas rubra</name>
    <dbReference type="NCBI Taxonomy" id="1035890"/>
    <lineage>
        <taxon>Bacteria</taxon>
        <taxon>Pseudomonadati</taxon>
        <taxon>Bacteroidota</taxon>
        <taxon>Chitinophagia</taxon>
        <taxon>Chitinophagales</taxon>
        <taxon>Chitinophagaceae</taxon>
        <taxon>Terrimonas</taxon>
    </lineage>
</organism>
<keyword evidence="5" id="KW-1185">Reference proteome</keyword>
<evidence type="ECO:0000259" key="3">
    <source>
        <dbReference type="SMART" id="SM00560"/>
    </source>
</evidence>
<evidence type="ECO:0000313" key="4">
    <source>
        <dbReference type="EMBL" id="MFD2919064.1"/>
    </source>
</evidence>
<evidence type="ECO:0000313" key="5">
    <source>
        <dbReference type="Proteomes" id="UP001597511"/>
    </source>
</evidence>
<dbReference type="InterPro" id="IPR013320">
    <property type="entry name" value="ConA-like_dom_sf"/>
</dbReference>
<dbReference type="PROSITE" id="PS51257">
    <property type="entry name" value="PROKAR_LIPOPROTEIN"/>
    <property type="match status" value="1"/>
</dbReference>
<comment type="caution">
    <text evidence="4">The sequence shown here is derived from an EMBL/GenBank/DDBJ whole genome shotgun (WGS) entry which is preliminary data.</text>
</comment>
<gene>
    <name evidence="4" type="ORF">ACFS6H_05020</name>
</gene>
<proteinExistence type="predicted"/>
<keyword evidence="1" id="KW-0732">Signal</keyword>
<protein>
    <submittedName>
        <fullName evidence="4">LamG domain-containing protein</fullName>
    </submittedName>
</protein>